<feature type="compositionally biased region" description="Low complexity" evidence="1">
    <location>
        <begin position="228"/>
        <end position="241"/>
    </location>
</feature>
<dbReference type="EMBL" id="NBCO01000060">
    <property type="protein sequence ID" value="ORC83681.1"/>
    <property type="molecule type" value="Genomic_DNA"/>
</dbReference>
<gene>
    <name evidence="3" type="ORF">TM35_000601120</name>
</gene>
<dbReference type="VEuPathDB" id="TriTrypDB:TM35_000601120"/>
<feature type="compositionally biased region" description="Basic and acidic residues" evidence="1">
    <location>
        <begin position="30"/>
        <end position="51"/>
    </location>
</feature>
<feature type="compositionally biased region" description="Low complexity" evidence="1">
    <location>
        <begin position="141"/>
        <end position="169"/>
    </location>
</feature>
<accession>A0A1X0NGG3</accession>
<evidence type="ECO:0000313" key="4">
    <source>
        <dbReference type="Proteomes" id="UP000192257"/>
    </source>
</evidence>
<organism evidence="3 4">
    <name type="scientific">Trypanosoma theileri</name>
    <dbReference type="NCBI Taxonomy" id="67003"/>
    <lineage>
        <taxon>Eukaryota</taxon>
        <taxon>Discoba</taxon>
        <taxon>Euglenozoa</taxon>
        <taxon>Kinetoplastea</taxon>
        <taxon>Metakinetoplastina</taxon>
        <taxon>Trypanosomatida</taxon>
        <taxon>Trypanosomatidae</taxon>
        <taxon>Trypanosoma</taxon>
    </lineage>
</organism>
<dbReference type="AlphaFoldDB" id="A0A1X0NGG3"/>
<dbReference type="RefSeq" id="XP_028877747.1">
    <property type="nucleotide sequence ID" value="XM_029030945.1"/>
</dbReference>
<dbReference type="GeneID" id="39990725"/>
<name>A0A1X0NGG3_9TRYP</name>
<feature type="compositionally biased region" description="Polar residues" evidence="1">
    <location>
        <begin position="203"/>
        <end position="227"/>
    </location>
</feature>
<feature type="region of interest" description="Disordered" evidence="1">
    <location>
        <begin position="30"/>
        <end position="315"/>
    </location>
</feature>
<feature type="compositionally biased region" description="Basic and acidic residues" evidence="1">
    <location>
        <begin position="193"/>
        <end position="202"/>
    </location>
</feature>
<comment type="caution">
    <text evidence="3">The sequence shown here is derived from an EMBL/GenBank/DDBJ whole genome shotgun (WGS) entry which is preliminary data.</text>
</comment>
<evidence type="ECO:0008006" key="5">
    <source>
        <dbReference type="Google" id="ProtNLM"/>
    </source>
</evidence>
<dbReference type="Proteomes" id="UP000192257">
    <property type="component" value="Unassembled WGS sequence"/>
</dbReference>
<evidence type="ECO:0000256" key="2">
    <source>
        <dbReference type="SAM" id="SignalP"/>
    </source>
</evidence>
<feature type="compositionally biased region" description="Basic and acidic residues" evidence="1">
    <location>
        <begin position="60"/>
        <end position="87"/>
    </location>
</feature>
<sequence length="336" mass="35503">MMLLRRLLYLTALFFSVACVCVASEETKENEESIRSSDVGDCRDHDKKGPKCETQPDLAEDSRTECSDSPGKEKCPAEMEIDGERDCLQGSDTCPKGADTHKGQNALGRGEGEPEPGSGGTVNGGKGGPGTLPSPQPPQQEQPHGDGQSQVPGGQQQSSTASSISQTETRQNPDSHIEMTDTKASHQPNNHVDTTHNEENEGRQNTTTDESHGTSSSQLSGTTPTTIRSSTEPTPESVPSRENGDATNAVTPSQDSQLNNGTAETKPGEDESTRETDNTTNNGESTTTTTTTTTTLPPELTNSKKGDADSSSSISSSVWVRVPLLIVVTLACIVVC</sequence>
<reference evidence="3 4" key="1">
    <citation type="submission" date="2017-03" db="EMBL/GenBank/DDBJ databases">
        <title>An alternative strategy for trypanosome survival in the mammalian bloodstream revealed through genome and transcriptome analysis of the ubiquitous bovine parasite Trypanosoma (Megatrypanum) theileri.</title>
        <authorList>
            <person name="Kelly S."/>
            <person name="Ivens A."/>
            <person name="Mott A."/>
            <person name="O'Neill E."/>
            <person name="Emms D."/>
            <person name="Macleod O."/>
            <person name="Voorheis P."/>
            <person name="Matthews J."/>
            <person name="Matthews K."/>
            <person name="Carrington M."/>
        </authorList>
    </citation>
    <scope>NUCLEOTIDE SEQUENCE [LARGE SCALE GENOMIC DNA]</scope>
    <source>
        <strain evidence="3">Edinburgh</strain>
    </source>
</reference>
<dbReference type="PROSITE" id="PS51257">
    <property type="entry name" value="PROKAR_LIPOPROTEIN"/>
    <property type="match status" value="1"/>
</dbReference>
<evidence type="ECO:0000313" key="3">
    <source>
        <dbReference type="EMBL" id="ORC83681.1"/>
    </source>
</evidence>
<feature type="compositionally biased region" description="Gly residues" evidence="1">
    <location>
        <begin position="117"/>
        <end position="130"/>
    </location>
</feature>
<feature type="compositionally biased region" description="Basic and acidic residues" evidence="1">
    <location>
        <begin position="266"/>
        <end position="277"/>
    </location>
</feature>
<keyword evidence="4" id="KW-1185">Reference proteome</keyword>
<feature type="compositionally biased region" description="Polar residues" evidence="1">
    <location>
        <begin position="245"/>
        <end position="263"/>
    </location>
</feature>
<feature type="compositionally biased region" description="Basic and acidic residues" evidence="1">
    <location>
        <begin position="171"/>
        <end position="184"/>
    </location>
</feature>
<protein>
    <recommendedName>
        <fullName evidence="5">Titin</fullName>
    </recommendedName>
</protein>
<feature type="chain" id="PRO_5012732942" description="Titin" evidence="2">
    <location>
        <begin position="24"/>
        <end position="336"/>
    </location>
</feature>
<keyword evidence="2" id="KW-0732">Signal</keyword>
<feature type="signal peptide" evidence="2">
    <location>
        <begin position="1"/>
        <end position="23"/>
    </location>
</feature>
<proteinExistence type="predicted"/>
<feature type="compositionally biased region" description="Low complexity" evidence="1">
    <location>
        <begin position="278"/>
        <end position="301"/>
    </location>
</feature>
<evidence type="ECO:0000256" key="1">
    <source>
        <dbReference type="SAM" id="MobiDB-lite"/>
    </source>
</evidence>